<feature type="transmembrane region" description="Helical" evidence="1">
    <location>
        <begin position="336"/>
        <end position="356"/>
    </location>
</feature>
<dbReference type="OrthoDB" id="8625549at2"/>
<dbReference type="EMBL" id="UGNX01000001">
    <property type="protein sequence ID" value="STX36511.1"/>
    <property type="molecule type" value="Genomic_DNA"/>
</dbReference>
<organism evidence="3 5">
    <name type="scientific">Legionella cincinnatiensis</name>
    <dbReference type="NCBI Taxonomy" id="28085"/>
    <lineage>
        <taxon>Bacteria</taxon>
        <taxon>Pseudomonadati</taxon>
        <taxon>Pseudomonadota</taxon>
        <taxon>Gammaproteobacteria</taxon>
        <taxon>Legionellales</taxon>
        <taxon>Legionellaceae</taxon>
        <taxon>Legionella</taxon>
    </lineage>
</organism>
<feature type="transmembrane region" description="Helical" evidence="1">
    <location>
        <begin position="252"/>
        <end position="268"/>
    </location>
</feature>
<keyword evidence="4" id="KW-1185">Reference proteome</keyword>
<evidence type="ECO:0000313" key="3">
    <source>
        <dbReference type="EMBL" id="STX36511.1"/>
    </source>
</evidence>
<name>A0A378IPV7_9GAMM</name>
<keyword evidence="1" id="KW-0472">Membrane</keyword>
<protein>
    <recommendedName>
        <fullName evidence="6">Transmembrane protein</fullName>
    </recommendedName>
</protein>
<evidence type="ECO:0000313" key="4">
    <source>
        <dbReference type="Proteomes" id="UP000054854"/>
    </source>
</evidence>
<evidence type="ECO:0008006" key="6">
    <source>
        <dbReference type="Google" id="ProtNLM"/>
    </source>
</evidence>
<keyword evidence="1" id="KW-1133">Transmembrane helix</keyword>
<dbReference type="Proteomes" id="UP000255316">
    <property type="component" value="Unassembled WGS sequence"/>
</dbReference>
<dbReference type="RefSeq" id="WP_058463754.1">
    <property type="nucleotide sequence ID" value="NZ_CAAAHQ010000056.1"/>
</dbReference>
<accession>A0A378IPV7</accession>
<gene>
    <name evidence="2" type="ORF">Lcin_0525</name>
    <name evidence="3" type="ORF">NCTC12438_03144</name>
</gene>
<evidence type="ECO:0000313" key="2">
    <source>
        <dbReference type="EMBL" id="KTC93487.1"/>
    </source>
</evidence>
<dbReference type="AlphaFoldDB" id="A0A378IPV7"/>
<reference evidence="2 4" key="1">
    <citation type="submission" date="2015-11" db="EMBL/GenBank/DDBJ databases">
        <title>Genomic analysis of 38 Legionella species identifies large and diverse effector repertoires.</title>
        <authorList>
            <person name="Burstein D."/>
            <person name="Amaro F."/>
            <person name="Zusman T."/>
            <person name="Lifshitz Z."/>
            <person name="Cohen O."/>
            <person name="Gilbert J.A."/>
            <person name="Pupko T."/>
            <person name="Shuman H.A."/>
            <person name="Segal G."/>
        </authorList>
    </citation>
    <scope>NUCLEOTIDE SEQUENCE [LARGE SCALE GENOMIC DNA]</scope>
    <source>
        <strain evidence="2 4">CDC#72-OH-14</strain>
    </source>
</reference>
<feature type="transmembrane region" description="Helical" evidence="1">
    <location>
        <begin position="274"/>
        <end position="293"/>
    </location>
</feature>
<reference evidence="3 5" key="2">
    <citation type="submission" date="2018-06" db="EMBL/GenBank/DDBJ databases">
        <authorList>
            <consortium name="Pathogen Informatics"/>
            <person name="Doyle S."/>
        </authorList>
    </citation>
    <scope>NUCLEOTIDE SEQUENCE [LARGE SCALE GENOMIC DNA]</scope>
    <source>
        <strain evidence="3 5">NCTC12438</strain>
    </source>
</reference>
<feature type="transmembrane region" description="Helical" evidence="1">
    <location>
        <begin position="9"/>
        <end position="31"/>
    </location>
</feature>
<feature type="transmembrane region" description="Helical" evidence="1">
    <location>
        <begin position="142"/>
        <end position="164"/>
    </location>
</feature>
<evidence type="ECO:0000256" key="1">
    <source>
        <dbReference type="SAM" id="Phobius"/>
    </source>
</evidence>
<feature type="transmembrane region" description="Helical" evidence="1">
    <location>
        <begin position="305"/>
        <end position="324"/>
    </location>
</feature>
<sequence length="692" mass="78580">MKPIIKNRVLILILPVSLVILMMGLAIFGAYQSYSPVPFWDMWRGEIEFFIKISEGNTSLWWSQHNEHCILLSRLLFWIDLKWFDGSGLFLIVINYFLVLLSALLFWRIIHAIIEDKNRVNEFFWSLIITAWLFLWSQQENLVWPFQSQFFLAQILPLCAFYELNKAANNTKKLHFGIACILGLMSLGTMANGILALPLMLVYTVLTQQSKVRIFSLMIFTIIGFGFYFYTYNSASYHEPIQQSLKSKPLELLNYILMYLGNPFYFIFKQKVVAWLAGLILVVSSATMAIQLIPRLPRATLKLTLLFFIFYVEGTAVCTGLGRLHLGAVQSLGGRYTTPTIMAWASLLIVILPSILNKTRETRSSRKISERLMYAVLGIFLTVSIVNSQFEALQSKDNILFERKVAALALGLGVNDSIQIKKVYPDTQAALSIAQKASEKNLSIFGLYPFNETRYIGKTINAYTLPICREGSLTSIDEVEPDKRFVHVSGWLNSKSQPQMIRFLNSKNKIVGYAITKKDGLRTLYEGYLVTSQISKDLVLQGDGASCQLNILNGYIRKSNHQRIVITKNCEGYIDTINDAPYSPSFLSNRLLKVQGWLTKFVDSKAELPEAVLLVLTDNNGKSIFIKTRRTLRPDVGAHFKNPILDASGYVATADVSNFEKNYTLRLAYEEGNNIKICSQFKTISFFKKNAA</sequence>
<feature type="transmembrane region" description="Helical" evidence="1">
    <location>
        <begin position="88"/>
        <end position="107"/>
    </location>
</feature>
<keyword evidence="1" id="KW-0812">Transmembrane</keyword>
<feature type="transmembrane region" description="Helical" evidence="1">
    <location>
        <begin position="119"/>
        <end position="136"/>
    </location>
</feature>
<dbReference type="Proteomes" id="UP000054854">
    <property type="component" value="Unassembled WGS sequence"/>
</dbReference>
<dbReference type="EMBL" id="LNXX01000005">
    <property type="protein sequence ID" value="KTC93487.1"/>
    <property type="molecule type" value="Genomic_DNA"/>
</dbReference>
<feature type="transmembrane region" description="Helical" evidence="1">
    <location>
        <begin position="212"/>
        <end position="231"/>
    </location>
</feature>
<feature type="transmembrane region" description="Helical" evidence="1">
    <location>
        <begin position="372"/>
        <end position="390"/>
    </location>
</feature>
<proteinExistence type="predicted"/>
<dbReference type="STRING" id="28085.Lcin_0525"/>
<feature type="transmembrane region" description="Helical" evidence="1">
    <location>
        <begin position="176"/>
        <end position="206"/>
    </location>
</feature>
<evidence type="ECO:0000313" key="5">
    <source>
        <dbReference type="Proteomes" id="UP000255316"/>
    </source>
</evidence>